<dbReference type="KEGG" id="ocm:CBP12_06345"/>
<evidence type="ECO:0000256" key="1">
    <source>
        <dbReference type="ARBA" id="ARBA00010574"/>
    </source>
</evidence>
<dbReference type="Gene3D" id="3.30.460.10">
    <property type="entry name" value="Beta Polymerase, domain 2"/>
    <property type="match status" value="1"/>
</dbReference>
<comment type="similarity">
    <text evidence="1 2">Belongs to the Iojap/RsfS family.</text>
</comment>
<keyword evidence="2" id="KW-0678">Repressor</keyword>
<sequence length="113" mass="12431">MQGQELYDFIVDKLDDSKAQDIQVLDVVGKSTITDCMIVCSGTSSRHVNAIAERLVMDAKQANLNYLSMQGKDLGEWVLVDLGDVIVHVMQDETRDLYQLEKLWGGPTAGASA</sequence>
<dbReference type="PANTHER" id="PTHR21043:SF0">
    <property type="entry name" value="MITOCHONDRIAL ASSEMBLY OF RIBOSOMAL LARGE SUBUNIT PROTEIN 1"/>
    <property type="match status" value="1"/>
</dbReference>
<dbReference type="GO" id="GO:0005737">
    <property type="term" value="C:cytoplasm"/>
    <property type="evidence" value="ECO:0007669"/>
    <property type="project" value="UniProtKB-SubCell"/>
</dbReference>
<dbReference type="AlphaFoldDB" id="A0A1Y0CX39"/>
<reference evidence="4" key="1">
    <citation type="submission" date="2017-05" db="EMBL/GenBank/DDBJ databases">
        <authorList>
            <person name="Sung H."/>
        </authorList>
    </citation>
    <scope>NUCLEOTIDE SEQUENCE [LARGE SCALE GENOMIC DNA]</scope>
    <source>
        <strain evidence="4">AMac2203</strain>
    </source>
</reference>
<dbReference type="InterPro" id="IPR004394">
    <property type="entry name" value="Iojap/RsfS/C7orf30"/>
</dbReference>
<keyword evidence="2" id="KW-0810">Translation regulation</keyword>
<evidence type="ECO:0000313" key="3">
    <source>
        <dbReference type="EMBL" id="ART79818.1"/>
    </source>
</evidence>
<name>A0A1Y0CX39_9GAMM</name>
<proteinExistence type="inferred from homology"/>
<evidence type="ECO:0000313" key="4">
    <source>
        <dbReference type="Proteomes" id="UP000243793"/>
    </source>
</evidence>
<comment type="subcellular location">
    <subcellularLocation>
        <location evidence="2">Cytoplasm</location>
    </subcellularLocation>
</comment>
<dbReference type="NCBIfam" id="TIGR00090">
    <property type="entry name" value="rsfS_iojap_ybeB"/>
    <property type="match status" value="1"/>
</dbReference>
<comment type="function">
    <text evidence="2">Functions as a ribosomal silencing factor. Interacts with ribosomal protein uL14 (rplN), blocking formation of intersubunit bridge B8. Prevents association of the 30S and 50S ribosomal subunits and the formation of functional ribosomes, thus repressing translation.</text>
</comment>
<dbReference type="GO" id="GO:0043023">
    <property type="term" value="F:ribosomal large subunit binding"/>
    <property type="evidence" value="ECO:0007669"/>
    <property type="project" value="TreeGrafter"/>
</dbReference>
<dbReference type="GO" id="GO:0042256">
    <property type="term" value="P:cytosolic ribosome assembly"/>
    <property type="evidence" value="ECO:0007669"/>
    <property type="project" value="UniProtKB-UniRule"/>
</dbReference>
<dbReference type="Pfam" id="PF02410">
    <property type="entry name" value="RsfS"/>
    <property type="match status" value="1"/>
</dbReference>
<accession>A0A1Y0CX39</accession>
<dbReference type="GO" id="GO:0017148">
    <property type="term" value="P:negative regulation of translation"/>
    <property type="evidence" value="ECO:0007669"/>
    <property type="project" value="UniProtKB-UniRule"/>
</dbReference>
<dbReference type="InterPro" id="IPR043519">
    <property type="entry name" value="NT_sf"/>
</dbReference>
<dbReference type="HAMAP" id="MF_01477">
    <property type="entry name" value="Iojap_RsfS"/>
    <property type="match status" value="1"/>
</dbReference>
<organism evidence="3 4">
    <name type="scientific">Oceanisphaera avium</name>
    <dbReference type="NCBI Taxonomy" id="1903694"/>
    <lineage>
        <taxon>Bacteria</taxon>
        <taxon>Pseudomonadati</taxon>
        <taxon>Pseudomonadota</taxon>
        <taxon>Gammaproteobacteria</taxon>
        <taxon>Aeromonadales</taxon>
        <taxon>Aeromonadaceae</taxon>
        <taxon>Oceanisphaera</taxon>
    </lineage>
</organism>
<keyword evidence="2" id="KW-0963">Cytoplasm</keyword>
<dbReference type="EMBL" id="CP021376">
    <property type="protein sequence ID" value="ART79818.1"/>
    <property type="molecule type" value="Genomic_DNA"/>
</dbReference>
<dbReference type="RefSeq" id="WP_086963692.1">
    <property type="nucleotide sequence ID" value="NZ_CP021376.1"/>
</dbReference>
<protein>
    <recommendedName>
        <fullName evidence="2">Ribosomal silencing factor RsfS</fullName>
    </recommendedName>
</protein>
<dbReference type="OrthoDB" id="9793681at2"/>
<dbReference type="Proteomes" id="UP000243793">
    <property type="component" value="Chromosome"/>
</dbReference>
<gene>
    <name evidence="2" type="primary">rsfS</name>
    <name evidence="3" type="ORF">CBP12_06345</name>
</gene>
<dbReference type="GO" id="GO:0090071">
    <property type="term" value="P:negative regulation of ribosome biogenesis"/>
    <property type="evidence" value="ECO:0007669"/>
    <property type="project" value="UniProtKB-UniRule"/>
</dbReference>
<keyword evidence="4" id="KW-1185">Reference proteome</keyword>
<evidence type="ECO:0000256" key="2">
    <source>
        <dbReference type="HAMAP-Rule" id="MF_01477"/>
    </source>
</evidence>
<comment type="subunit">
    <text evidence="2">Interacts with ribosomal protein uL14 (rplN).</text>
</comment>
<dbReference type="SUPFAM" id="SSF81301">
    <property type="entry name" value="Nucleotidyltransferase"/>
    <property type="match status" value="1"/>
</dbReference>
<dbReference type="PANTHER" id="PTHR21043">
    <property type="entry name" value="IOJAP SUPERFAMILY ORTHOLOG"/>
    <property type="match status" value="1"/>
</dbReference>